<sequence length="385" mass="42822">MLRKSSIAASFLASFAISHAEIGVEPVAKGFERPVWAGVPKGVKGKLWVMEQGGKVWIVDEKTGERGSEPFLDVSQDVTRKGNEEGLLGLAFAADFEKTGRFYVNYTDKEKQTRIVRFVSKDKKTTDASTGEVILKYPSEFENHNGGWLDFGPDGMLYIGNGDGGAGDDPNKRGQALDSLLGKILRIDVSPETGYKVPSDNPFVSDKEVKPEIWAYGVRNPWRCSFDRETGDFWIGDVGQNRWEEINYMPKGKGAGANYGWRLREADKENPKKDVGGPLPEGAIDPVYSYDHGMKDNEGLSVTGGYVYRGPVKELQGRYVFGDYQNPRIWSFELKNGKATGFKDHTKALQPEGGRINLISSFAEDNDGNLYIVDHRGPVYKIVER</sequence>
<feature type="chain" id="PRO_5037274063" evidence="1">
    <location>
        <begin position="21"/>
        <end position="385"/>
    </location>
</feature>
<comment type="caution">
    <text evidence="3">The sequence shown here is derived from an EMBL/GenBank/DDBJ whole genome shotgun (WGS) entry which is preliminary data.</text>
</comment>
<feature type="domain" description="Glucose/Sorbosone dehydrogenase" evidence="2">
    <location>
        <begin position="45"/>
        <end position="375"/>
    </location>
</feature>
<dbReference type="InterPro" id="IPR011042">
    <property type="entry name" value="6-blade_b-propeller_TolB-like"/>
</dbReference>
<dbReference type="Pfam" id="PF07995">
    <property type="entry name" value="GSDH"/>
    <property type="match status" value="1"/>
</dbReference>
<keyword evidence="1" id="KW-0732">Signal</keyword>
<dbReference type="InterPro" id="IPR012938">
    <property type="entry name" value="Glc/Sorbosone_DH"/>
</dbReference>
<reference evidence="3" key="1">
    <citation type="submission" date="2021-01" db="EMBL/GenBank/DDBJ databases">
        <title>Modified the classification status of verrucomicrobia.</title>
        <authorList>
            <person name="Feng X."/>
        </authorList>
    </citation>
    <scope>NUCLEOTIDE SEQUENCE</scope>
    <source>
        <strain evidence="3">JCM 18052</strain>
    </source>
</reference>
<gene>
    <name evidence="3" type="ORF">JIN84_14000</name>
</gene>
<dbReference type="SUPFAM" id="SSF50952">
    <property type="entry name" value="Soluble quinoprotein glucose dehydrogenase"/>
    <property type="match status" value="1"/>
</dbReference>
<name>A0A934R4G2_9BACT</name>
<protein>
    <submittedName>
        <fullName evidence="3">PQQ-dependent sugar dehydrogenase</fullName>
    </submittedName>
</protein>
<evidence type="ECO:0000256" key="1">
    <source>
        <dbReference type="SAM" id="SignalP"/>
    </source>
</evidence>
<accession>A0A934R4G2</accession>
<dbReference type="InterPro" id="IPR011041">
    <property type="entry name" value="Quinoprot_gluc/sorb_DH_b-prop"/>
</dbReference>
<evidence type="ECO:0000259" key="2">
    <source>
        <dbReference type="Pfam" id="PF07995"/>
    </source>
</evidence>
<dbReference type="PANTHER" id="PTHR19328:SF75">
    <property type="entry name" value="ALDOSE SUGAR DEHYDROGENASE YLII"/>
    <property type="match status" value="1"/>
</dbReference>
<dbReference type="Proteomes" id="UP000600139">
    <property type="component" value="Unassembled WGS sequence"/>
</dbReference>
<evidence type="ECO:0000313" key="3">
    <source>
        <dbReference type="EMBL" id="MBK1816734.1"/>
    </source>
</evidence>
<dbReference type="PANTHER" id="PTHR19328">
    <property type="entry name" value="HEDGEHOG-INTERACTING PROTEIN"/>
    <property type="match status" value="1"/>
</dbReference>
<proteinExistence type="predicted"/>
<feature type="signal peptide" evidence="1">
    <location>
        <begin position="1"/>
        <end position="20"/>
    </location>
</feature>
<evidence type="ECO:0000313" key="4">
    <source>
        <dbReference type="Proteomes" id="UP000600139"/>
    </source>
</evidence>
<dbReference type="EMBL" id="JAENIK010000011">
    <property type="protein sequence ID" value="MBK1816734.1"/>
    <property type="molecule type" value="Genomic_DNA"/>
</dbReference>
<dbReference type="RefSeq" id="WP_200351661.1">
    <property type="nucleotide sequence ID" value="NZ_BAABHZ010000006.1"/>
</dbReference>
<keyword evidence="4" id="KW-1185">Reference proteome</keyword>
<dbReference type="AlphaFoldDB" id="A0A934R4G2"/>
<dbReference type="Gene3D" id="2.120.10.30">
    <property type="entry name" value="TolB, C-terminal domain"/>
    <property type="match status" value="1"/>
</dbReference>
<organism evidence="3 4">
    <name type="scientific">Luteolibacter yonseiensis</name>
    <dbReference type="NCBI Taxonomy" id="1144680"/>
    <lineage>
        <taxon>Bacteria</taxon>
        <taxon>Pseudomonadati</taxon>
        <taxon>Verrucomicrobiota</taxon>
        <taxon>Verrucomicrobiia</taxon>
        <taxon>Verrucomicrobiales</taxon>
        <taxon>Verrucomicrobiaceae</taxon>
        <taxon>Luteolibacter</taxon>
    </lineage>
</organism>